<dbReference type="Gene3D" id="3.30.40.250">
    <property type="match status" value="1"/>
</dbReference>
<accession>A0ABY5D147</accession>
<dbReference type="EMBL" id="CP099837">
    <property type="protein sequence ID" value="USY17238.1"/>
    <property type="molecule type" value="Genomic_DNA"/>
</dbReference>
<dbReference type="Proteomes" id="UP001055940">
    <property type="component" value="Chromosome"/>
</dbReference>
<dbReference type="RefSeq" id="WP_254416817.1">
    <property type="nucleotide sequence ID" value="NZ_BAAAJB010000003.1"/>
</dbReference>
<dbReference type="InterPro" id="IPR003776">
    <property type="entry name" value="YcaO-like_dom"/>
</dbReference>
<dbReference type="Pfam" id="PF02624">
    <property type="entry name" value="YcaO"/>
    <property type="match status" value="1"/>
</dbReference>
<evidence type="ECO:0000259" key="1">
    <source>
        <dbReference type="PROSITE" id="PS51664"/>
    </source>
</evidence>
<name>A0ABY5D147_9ACTN</name>
<proteinExistence type="predicted"/>
<dbReference type="Gene3D" id="3.30.160.660">
    <property type="match status" value="1"/>
</dbReference>
<dbReference type="PANTHER" id="PTHR37809:SF1">
    <property type="entry name" value="RIBOSOMAL PROTEIN S12 METHYLTHIOTRANSFERASE ACCESSORY FACTOR YCAO"/>
    <property type="match status" value="1"/>
</dbReference>
<gene>
    <name evidence="2" type="ORF">NE857_17950</name>
</gene>
<evidence type="ECO:0000313" key="2">
    <source>
        <dbReference type="EMBL" id="USY17238.1"/>
    </source>
</evidence>
<sequence>MSNTARSALPRRPLTDLVDARSGLVHSLVPEPLHPSLPPALHLVAAHPNTRHGGGARGQATPGGAAWWDRAAAEAAALGEAVERHCADSVPVERRSRWSDLAAEGVAAVDPASLALYSDQQYDAPGFPFVRFDRDLTVAWTRGYSVPEQEPVLVPTSLIGLGAVEGQPLTHLPVNAGVAAATDVDGARLSALEEVLERHCLATAWEFGTAFDPLPVPPWLTGVLGGDAAAQECFVWSVPNEFGLPVAAVLLRDRRDGVLGMGTALRPRTDAAVAKAAAEAVVSCQAARRLCDEREMGALFEEQPDTVLRPWRAQRDYARAYRSDLRDLVDVSCHVQYHLDPGVWPELSACLGSGTHPEGWSASREAADRAAYPGIVRERGYRVVAVDLTTPDVASCGLAVARAVVPGLRATAPAAFPMLGGSRPCPPERSLPHLRPLPLPHA</sequence>
<dbReference type="Gene3D" id="3.30.1330.230">
    <property type="match status" value="1"/>
</dbReference>
<dbReference type="PANTHER" id="PTHR37809">
    <property type="entry name" value="RIBOSOMAL PROTEIN S12 METHYLTHIOTRANSFERASE ACCESSORY FACTOR YCAO"/>
    <property type="match status" value="1"/>
</dbReference>
<evidence type="ECO:0000313" key="3">
    <source>
        <dbReference type="Proteomes" id="UP001055940"/>
    </source>
</evidence>
<keyword evidence="3" id="KW-1185">Reference proteome</keyword>
<reference evidence="2" key="1">
    <citation type="submission" date="2022-06" db="EMBL/GenBank/DDBJ databases">
        <authorList>
            <person name="Ping M."/>
        </authorList>
    </citation>
    <scope>NUCLEOTIDE SEQUENCE</scope>
    <source>
        <strain evidence="2">JCM11759T</strain>
    </source>
</reference>
<feature type="domain" description="YcaO" evidence="1">
    <location>
        <begin position="63"/>
        <end position="442"/>
    </location>
</feature>
<dbReference type="PROSITE" id="PS51664">
    <property type="entry name" value="YCAO"/>
    <property type="match status" value="1"/>
</dbReference>
<protein>
    <submittedName>
        <fullName evidence="2">YcaO-like family protein</fullName>
    </submittedName>
</protein>
<organism evidence="2 3">
    <name type="scientific">Nocardiopsis exhalans</name>
    <dbReference type="NCBI Taxonomy" id="163604"/>
    <lineage>
        <taxon>Bacteria</taxon>
        <taxon>Bacillati</taxon>
        <taxon>Actinomycetota</taxon>
        <taxon>Actinomycetes</taxon>
        <taxon>Streptosporangiales</taxon>
        <taxon>Nocardiopsidaceae</taxon>
        <taxon>Nocardiopsis</taxon>
    </lineage>
</organism>